<dbReference type="EMBL" id="WNVM01000705">
    <property type="protein sequence ID" value="MDZ5010725.1"/>
    <property type="molecule type" value="Genomic_DNA"/>
</dbReference>
<accession>A0AAW9ILC4</accession>
<gene>
    <name evidence="1" type="ORF">GNF77_17860</name>
</gene>
<evidence type="ECO:0000313" key="2">
    <source>
        <dbReference type="Proteomes" id="UP001292368"/>
    </source>
</evidence>
<dbReference type="AlphaFoldDB" id="A0AAW9ILC4"/>
<dbReference type="Pfam" id="PF07554">
    <property type="entry name" value="FIVAR"/>
    <property type="match status" value="2"/>
</dbReference>
<protein>
    <submittedName>
        <fullName evidence="1">Uncharacterized protein</fullName>
    </submittedName>
</protein>
<feature type="non-terminal residue" evidence="1">
    <location>
        <position position="134"/>
    </location>
</feature>
<comment type="caution">
    <text evidence="1">The sequence shown here is derived from an EMBL/GenBank/DDBJ whole genome shotgun (WGS) entry which is preliminary data.</text>
</comment>
<feature type="non-terminal residue" evidence="1">
    <location>
        <position position="1"/>
    </location>
</feature>
<evidence type="ECO:0000313" key="1">
    <source>
        <dbReference type="EMBL" id="MDZ5010725.1"/>
    </source>
</evidence>
<name>A0AAW9ILC4_CLOPF</name>
<sequence>INVFKEHLKIAVEEAKKITEEDLENVVPVVVEEFKKALEEAEAVLSNLGARQDSVDKAFDRLSKAMHMLSFKKGDKEHLIALVDRINKLDKNEFIASTWDKLQFALDGANAIINDSNAMEKEVAESYDKLMRAF</sequence>
<organism evidence="1 2">
    <name type="scientific">Clostridium perfringens</name>
    <dbReference type="NCBI Taxonomy" id="1502"/>
    <lineage>
        <taxon>Bacteria</taxon>
        <taxon>Bacillati</taxon>
        <taxon>Bacillota</taxon>
        <taxon>Clostridia</taxon>
        <taxon>Eubacteriales</taxon>
        <taxon>Clostridiaceae</taxon>
        <taxon>Clostridium</taxon>
    </lineage>
</organism>
<proteinExistence type="predicted"/>
<dbReference type="Gene3D" id="1.20.1270.70">
    <property type="entry name" value="Designed single chain three-helix bundle"/>
    <property type="match status" value="2"/>
</dbReference>
<dbReference type="Proteomes" id="UP001292368">
    <property type="component" value="Unassembled WGS sequence"/>
</dbReference>
<reference evidence="1" key="1">
    <citation type="submission" date="2019-11" db="EMBL/GenBank/DDBJ databases">
        <title>Characterization of Clostridium perfringens isolates from swine manure treated agricultural soils.</title>
        <authorList>
            <person name="Wushke S.T."/>
        </authorList>
    </citation>
    <scope>NUCLEOTIDE SEQUENCE</scope>
    <source>
        <strain evidence="1">V2</strain>
    </source>
</reference>